<dbReference type="AlphaFoldDB" id="A0A371K5Z6"/>
<feature type="transmembrane region" description="Helical" evidence="1">
    <location>
        <begin position="110"/>
        <end position="128"/>
    </location>
</feature>
<feature type="transmembrane region" description="Helical" evidence="1">
    <location>
        <begin position="84"/>
        <end position="104"/>
    </location>
</feature>
<comment type="caution">
    <text evidence="2">The sequence shown here is derived from an EMBL/GenBank/DDBJ whole genome shotgun (WGS) entry which is preliminary data.</text>
</comment>
<dbReference type="EMBL" id="QTSU01000001">
    <property type="protein sequence ID" value="RDZ29308.1"/>
    <property type="molecule type" value="Genomic_DNA"/>
</dbReference>
<protein>
    <submittedName>
        <fullName evidence="2">Uncharacterized protein</fullName>
    </submittedName>
</protein>
<reference evidence="2 3" key="1">
    <citation type="submission" date="2018-08" db="EMBL/GenBank/DDBJ databases">
        <title>Lysobacter sp. zong2l5, whole genome shotgun sequence.</title>
        <authorList>
            <person name="Zhang X."/>
            <person name="Feng G."/>
            <person name="Zhu H."/>
        </authorList>
    </citation>
    <scope>NUCLEOTIDE SEQUENCE [LARGE SCALE GENOMIC DNA]</scope>
    <source>
        <strain evidence="3">zong2l5</strain>
    </source>
</reference>
<gene>
    <name evidence="2" type="ORF">DX914_09560</name>
</gene>
<evidence type="ECO:0000256" key="1">
    <source>
        <dbReference type="SAM" id="Phobius"/>
    </source>
</evidence>
<dbReference type="Proteomes" id="UP000264492">
    <property type="component" value="Unassembled WGS sequence"/>
</dbReference>
<keyword evidence="1" id="KW-1133">Transmembrane helix</keyword>
<name>A0A371K5Z6_9GAMM</name>
<keyword evidence="1" id="KW-0472">Membrane</keyword>
<evidence type="ECO:0000313" key="2">
    <source>
        <dbReference type="EMBL" id="RDZ29308.1"/>
    </source>
</evidence>
<sequence>MSSESIAANAVGFLRAHDRHELERMRGAYTGTAERALLDEELAPVSPLLKAQLEITVAALNAFLATWNERSAALRARLERAGRWSFWGAVIATLGSGSALSLMLGKASGLAVPLAAAVGLAGGLIGLIEKFLRRDLYGGDNALTDRMRDLSAGAATASAYIRQFMPHLQSDDAGEDPEALKDALRRANEHIGQMQALLDALPSLSR</sequence>
<keyword evidence="1" id="KW-0812">Transmembrane</keyword>
<evidence type="ECO:0000313" key="3">
    <source>
        <dbReference type="Proteomes" id="UP000264492"/>
    </source>
</evidence>
<accession>A0A371K5Z6</accession>
<keyword evidence="3" id="KW-1185">Reference proteome</keyword>
<organism evidence="2 3">
    <name type="scientific">Lysobacter silvisoli</name>
    <dbReference type="NCBI Taxonomy" id="2293254"/>
    <lineage>
        <taxon>Bacteria</taxon>
        <taxon>Pseudomonadati</taxon>
        <taxon>Pseudomonadota</taxon>
        <taxon>Gammaproteobacteria</taxon>
        <taxon>Lysobacterales</taxon>
        <taxon>Lysobacteraceae</taxon>
        <taxon>Lysobacter</taxon>
    </lineage>
</organism>
<proteinExistence type="predicted"/>
<dbReference type="RefSeq" id="WP_115858745.1">
    <property type="nucleotide sequence ID" value="NZ_QTSU01000001.1"/>
</dbReference>